<dbReference type="OrthoDB" id="2343369at2759"/>
<dbReference type="EMBL" id="QKYT01000286">
    <property type="protein sequence ID" value="RIA87937.1"/>
    <property type="molecule type" value="Genomic_DNA"/>
</dbReference>
<dbReference type="AlphaFoldDB" id="A0A397SVQ5"/>
<accession>A0A397SVQ5</accession>
<keyword evidence="2" id="KW-1185">Reference proteome</keyword>
<protein>
    <recommendedName>
        <fullName evidence="3">F-box domain-containing protein</fullName>
    </recommendedName>
</protein>
<comment type="caution">
    <text evidence="1">The sequence shown here is derived from an EMBL/GenBank/DDBJ whole genome shotgun (WGS) entry which is preliminary data.</text>
</comment>
<proteinExistence type="predicted"/>
<dbReference type="Proteomes" id="UP000265703">
    <property type="component" value="Unassembled WGS sequence"/>
</dbReference>
<reference evidence="1 2" key="1">
    <citation type="submission" date="2018-06" db="EMBL/GenBank/DDBJ databases">
        <title>Comparative genomics reveals the genomic features of Rhizophagus irregularis, R. cerebriforme, R. diaphanum and Gigaspora rosea, and their symbiotic lifestyle signature.</title>
        <authorList>
            <person name="Morin E."/>
            <person name="San Clemente H."/>
            <person name="Chen E.C.H."/>
            <person name="De La Providencia I."/>
            <person name="Hainaut M."/>
            <person name="Kuo A."/>
            <person name="Kohler A."/>
            <person name="Murat C."/>
            <person name="Tang N."/>
            <person name="Roy S."/>
            <person name="Loubradou J."/>
            <person name="Henrissat B."/>
            <person name="Grigoriev I.V."/>
            <person name="Corradi N."/>
            <person name="Roux C."/>
            <person name="Martin F.M."/>
        </authorList>
    </citation>
    <scope>NUCLEOTIDE SEQUENCE [LARGE SCALE GENOMIC DNA]</scope>
    <source>
        <strain evidence="1 2">DAOM 227022</strain>
    </source>
</reference>
<evidence type="ECO:0008006" key="3">
    <source>
        <dbReference type="Google" id="ProtNLM"/>
    </source>
</evidence>
<evidence type="ECO:0000313" key="1">
    <source>
        <dbReference type="EMBL" id="RIA87937.1"/>
    </source>
</evidence>
<dbReference type="SUPFAM" id="SSF81383">
    <property type="entry name" value="F-box domain"/>
    <property type="match status" value="1"/>
</dbReference>
<organism evidence="1 2">
    <name type="scientific">Glomus cerebriforme</name>
    <dbReference type="NCBI Taxonomy" id="658196"/>
    <lineage>
        <taxon>Eukaryota</taxon>
        <taxon>Fungi</taxon>
        <taxon>Fungi incertae sedis</taxon>
        <taxon>Mucoromycota</taxon>
        <taxon>Glomeromycotina</taxon>
        <taxon>Glomeromycetes</taxon>
        <taxon>Glomerales</taxon>
        <taxon>Glomeraceae</taxon>
        <taxon>Glomus</taxon>
    </lineage>
</organism>
<sequence>MTVTLPNECFGNILIFLDIKTLYKCLFINRYFCKLSIPIIWRDPFILTNSKKSCNRIPLINTLLACLDEDEVSSLIPCVIKFNNKTPLFEYGEFIKKIDHKRIIECIITWLEETNGRNFLSLIEKSNYGVEPNYEKDCRVRKLIDAIYHMIMRKSSSLQEFIIIISENYINLPKPSIFTTYQPGISNLRSLNITNSLNFINDNDTKYHNIMEFLIMVSKFCNCIISSHTCVSSLKIIFKISEIVKLQPLKRISINNCNFNNRNVEYSRKILYNLKFRSETLKELIFDSFNFRLIDISFILELKNLEYLEFNQCVFFYQQFLNKEKLQLKELKLVNCETPSTKAIIESLCNETLVKLTLNIEDVGTAIAIKEYCSNINILNAKFPSYLFFDLIVPHICELSSLKILSIYFIEYRGNYKDQLIKMFGDYLVKVDYLFLNFDIELSSFEYFINNCKANLKKLILTINNDSLRKDYLLCVNNFQNVHNSLKVLEIKKYGKEFCWTREEIKIIDLLKNQDIITFLSYE</sequence>
<dbReference type="InterPro" id="IPR036047">
    <property type="entry name" value="F-box-like_dom_sf"/>
</dbReference>
<evidence type="ECO:0000313" key="2">
    <source>
        <dbReference type="Proteomes" id="UP000265703"/>
    </source>
</evidence>
<name>A0A397SVQ5_9GLOM</name>
<gene>
    <name evidence="1" type="ORF">C1645_877731</name>
</gene>
<dbReference type="STRING" id="658196.A0A397SVQ5"/>